<dbReference type="PROSITE" id="PS00491">
    <property type="entry name" value="PROLINE_PEPTIDASE"/>
    <property type="match status" value="1"/>
</dbReference>
<evidence type="ECO:0000313" key="16">
    <source>
        <dbReference type="Proteomes" id="UP000002010"/>
    </source>
</evidence>
<evidence type="ECO:0000256" key="2">
    <source>
        <dbReference type="ARBA" id="ARBA00001936"/>
    </source>
</evidence>
<evidence type="ECO:0000256" key="1">
    <source>
        <dbReference type="ARBA" id="ARBA00001424"/>
    </source>
</evidence>
<dbReference type="InterPro" id="IPR052433">
    <property type="entry name" value="X-Pro_dipept-like"/>
</dbReference>
<dbReference type="PANTHER" id="PTHR43226:SF4">
    <property type="entry name" value="XAA-PRO AMINOPEPTIDASE 3"/>
    <property type="match status" value="1"/>
</dbReference>
<dbReference type="MEROPS" id="M24.004"/>
<evidence type="ECO:0000256" key="10">
    <source>
        <dbReference type="ARBA" id="ARBA00069363"/>
    </source>
</evidence>
<comment type="similarity">
    <text evidence="3 13">Belongs to the peptidase M24B family.</text>
</comment>
<proteinExistence type="inferred from homology"/>
<dbReference type="InterPro" id="IPR000994">
    <property type="entry name" value="Pept_M24"/>
</dbReference>
<dbReference type="NCBIfam" id="NF008131">
    <property type="entry name" value="PRK10879.1"/>
    <property type="match status" value="1"/>
</dbReference>
<dbReference type="HOGENOM" id="CLU_017266_1_0_4"/>
<evidence type="ECO:0000256" key="13">
    <source>
        <dbReference type="RuleBase" id="RU000590"/>
    </source>
</evidence>
<dbReference type="SUPFAM" id="SSF53092">
    <property type="entry name" value="Creatinase/prolidase N-terminal domain"/>
    <property type="match status" value="1"/>
</dbReference>
<keyword evidence="7 15" id="KW-0378">Hydrolase</keyword>
<dbReference type="EMBL" id="CP001154">
    <property type="protein sequence ID" value="ACO75122.1"/>
    <property type="molecule type" value="Genomic_DNA"/>
</dbReference>
<evidence type="ECO:0000313" key="15">
    <source>
        <dbReference type="EMBL" id="ACO75122.1"/>
    </source>
</evidence>
<evidence type="ECO:0000256" key="6">
    <source>
        <dbReference type="ARBA" id="ARBA00022723"/>
    </source>
</evidence>
<evidence type="ECO:0000256" key="4">
    <source>
        <dbReference type="ARBA" id="ARBA00012574"/>
    </source>
</evidence>
<evidence type="ECO:0000256" key="3">
    <source>
        <dbReference type="ARBA" id="ARBA00008766"/>
    </source>
</evidence>
<dbReference type="GO" id="GO:0005829">
    <property type="term" value="C:cytosol"/>
    <property type="evidence" value="ECO:0007669"/>
    <property type="project" value="TreeGrafter"/>
</dbReference>
<dbReference type="FunFam" id="3.90.230.10:FF:000002">
    <property type="entry name" value="Xaa-Pro aminopeptidase 3"/>
    <property type="match status" value="1"/>
</dbReference>
<comment type="cofactor">
    <cofactor evidence="2">
        <name>Mn(2+)</name>
        <dbReference type="ChEBI" id="CHEBI:29035"/>
    </cofactor>
</comment>
<dbReference type="STRING" id="557598.LHK_02138"/>
<reference evidence="15 16" key="1">
    <citation type="journal article" date="2009" name="PLoS Genet.">
        <title>The complete genome and proteome of Laribacter hongkongensis reveal potential mechanisms for adaptations to different temperatures and habitats.</title>
        <authorList>
            <person name="Woo P.C."/>
            <person name="Lau S.K."/>
            <person name="Tse H."/>
            <person name="Teng J.L."/>
            <person name="Curreem S.O."/>
            <person name="Tsang A.K."/>
            <person name="Fan R.Y."/>
            <person name="Wong G.K."/>
            <person name="Huang Y."/>
            <person name="Loman N.J."/>
            <person name="Snyder L.A."/>
            <person name="Cai J.J."/>
            <person name="Huang J.D."/>
            <person name="Mak W."/>
            <person name="Pallen M.J."/>
            <person name="Lok S."/>
            <person name="Yuen K.Y."/>
        </authorList>
    </citation>
    <scope>NUCLEOTIDE SEQUENCE [LARGE SCALE GENOMIC DNA]</scope>
    <source>
        <strain evidence="15 16">HLHK9</strain>
    </source>
</reference>
<dbReference type="GO" id="GO:0030145">
    <property type="term" value="F:manganese ion binding"/>
    <property type="evidence" value="ECO:0007669"/>
    <property type="project" value="InterPro"/>
</dbReference>
<feature type="domain" description="Aminopeptidase P N-terminal" evidence="14">
    <location>
        <begin position="19"/>
        <end position="150"/>
    </location>
</feature>
<evidence type="ECO:0000256" key="9">
    <source>
        <dbReference type="ARBA" id="ARBA00023211"/>
    </source>
</evidence>
<dbReference type="EC" id="3.4.11.9" evidence="4"/>
<dbReference type="SUPFAM" id="SSF55920">
    <property type="entry name" value="Creatinase/aminopeptidase"/>
    <property type="match status" value="1"/>
</dbReference>
<name>C1D9M0_LARHH</name>
<dbReference type="Pfam" id="PF05195">
    <property type="entry name" value="AMP_N"/>
    <property type="match status" value="1"/>
</dbReference>
<evidence type="ECO:0000256" key="12">
    <source>
        <dbReference type="ARBA" id="ARBA00081411"/>
    </source>
</evidence>
<dbReference type="InterPro" id="IPR029149">
    <property type="entry name" value="Creatin/AminoP/Spt16_N"/>
</dbReference>
<dbReference type="InterPro" id="IPR007865">
    <property type="entry name" value="Aminopep_P_N"/>
</dbReference>
<dbReference type="InterPro" id="IPR036005">
    <property type="entry name" value="Creatinase/aminopeptidase-like"/>
</dbReference>
<dbReference type="GO" id="GO:0006508">
    <property type="term" value="P:proteolysis"/>
    <property type="evidence" value="ECO:0007669"/>
    <property type="project" value="UniProtKB-KW"/>
</dbReference>
<dbReference type="CDD" id="cd01087">
    <property type="entry name" value="Prolidase"/>
    <property type="match status" value="1"/>
</dbReference>
<dbReference type="Pfam" id="PF00557">
    <property type="entry name" value="Peptidase_M24"/>
    <property type="match status" value="1"/>
</dbReference>
<keyword evidence="9" id="KW-0464">Manganese</keyword>
<keyword evidence="8" id="KW-0482">Metalloprotease</keyword>
<evidence type="ECO:0000256" key="7">
    <source>
        <dbReference type="ARBA" id="ARBA00022801"/>
    </source>
</evidence>
<keyword evidence="6 13" id="KW-0479">Metal-binding</keyword>
<evidence type="ECO:0000256" key="8">
    <source>
        <dbReference type="ARBA" id="ARBA00023049"/>
    </source>
</evidence>
<evidence type="ECO:0000259" key="14">
    <source>
        <dbReference type="SMART" id="SM01011"/>
    </source>
</evidence>
<keyword evidence="16" id="KW-1185">Reference proteome</keyword>
<keyword evidence="5" id="KW-0645">Protease</keyword>
<dbReference type="SMART" id="SM01011">
    <property type="entry name" value="AMP_N"/>
    <property type="match status" value="1"/>
</dbReference>
<evidence type="ECO:0000256" key="5">
    <source>
        <dbReference type="ARBA" id="ARBA00022670"/>
    </source>
</evidence>
<sequence>MACCTLRPPGRFLTESSMIDNRIYASRRQRLMGELGDGIAILPTAPELVRNGDAHYAYRFDSSFYYLTGFAEPEAVLVLDATAGKSVLFCRDKDIEREIWNGYRFGPEGAKETFGFDEAYSISEFDERLPDLLADRHTLHMGFGRDAAFDARVNVALNALRARFRTGVTAPTVLRDVQAVVHNMRLFKDDSEIALMREAGRISAEAHVAAMRAARPGCFEYQLEAEILRTFCTNGARTPSYESIVAGGGNACVLHYVSNQDVLKDGDLVLIDAGCEYQGYAGDITRTFPVNGRFSAAQRDVYDVVLAAELAAIAAVRPGARWNDPADAALRVLVQGLIDLGLLSGSLDGNIESEAYKQFYMHRIGHWLGLDVHDCGDYKVDGQWREYRPGMVTTVEPGLYLRPADNVPEAFWNIGIRIEDDVLCTAEGHEILTAGVPKSVADIEALMAEGR</sequence>
<comment type="catalytic activity">
    <reaction evidence="1">
        <text>Release of any N-terminal amino acid, including proline, that is linked to proline, even from a dipeptide or tripeptide.</text>
        <dbReference type="EC" id="3.4.11.9"/>
    </reaction>
</comment>
<dbReference type="InterPro" id="IPR001131">
    <property type="entry name" value="Peptidase_M24B_aminopep-P_CS"/>
</dbReference>
<protein>
    <recommendedName>
        <fullName evidence="10">Xaa-Pro aminopeptidase</fullName>
        <ecNumber evidence="4">3.4.11.9</ecNumber>
    </recommendedName>
    <alternativeName>
        <fullName evidence="11">Aminopeptidase P II</fullName>
    </alternativeName>
    <alternativeName>
        <fullName evidence="12">X-Pro aminopeptidase</fullName>
    </alternativeName>
</protein>
<dbReference type="PANTHER" id="PTHR43226">
    <property type="entry name" value="XAA-PRO AMINOPEPTIDASE 3"/>
    <property type="match status" value="1"/>
</dbReference>
<dbReference type="Proteomes" id="UP000002010">
    <property type="component" value="Chromosome"/>
</dbReference>
<organism evidence="15 16">
    <name type="scientific">Laribacter hongkongensis (strain HLHK9)</name>
    <dbReference type="NCBI Taxonomy" id="557598"/>
    <lineage>
        <taxon>Bacteria</taxon>
        <taxon>Pseudomonadati</taxon>
        <taxon>Pseudomonadota</taxon>
        <taxon>Betaproteobacteria</taxon>
        <taxon>Neisseriales</taxon>
        <taxon>Aquaspirillaceae</taxon>
        <taxon>Laribacter</taxon>
    </lineage>
</organism>
<dbReference type="GO" id="GO:0070006">
    <property type="term" value="F:metalloaminopeptidase activity"/>
    <property type="evidence" value="ECO:0007669"/>
    <property type="project" value="InterPro"/>
</dbReference>
<dbReference type="KEGG" id="lhk:LHK_02138"/>
<gene>
    <name evidence="15" type="primary">pepP</name>
    <name evidence="15" type="ordered locus">LHK_02138</name>
</gene>
<keyword evidence="15" id="KW-0031">Aminopeptidase</keyword>
<dbReference type="Gene3D" id="3.40.350.10">
    <property type="entry name" value="Creatinase/prolidase N-terminal domain"/>
    <property type="match status" value="1"/>
</dbReference>
<dbReference type="Gene3D" id="3.90.230.10">
    <property type="entry name" value="Creatinase/methionine aminopeptidase superfamily"/>
    <property type="match status" value="1"/>
</dbReference>
<dbReference type="eggNOG" id="COG0006">
    <property type="taxonomic scope" value="Bacteria"/>
</dbReference>
<dbReference type="AlphaFoldDB" id="C1D9M0"/>
<accession>C1D9M0</accession>
<evidence type="ECO:0000256" key="11">
    <source>
        <dbReference type="ARBA" id="ARBA00075356"/>
    </source>
</evidence>